<organism evidence="3 4">
    <name type="scientific">Amycolatopsis pigmentata</name>
    <dbReference type="NCBI Taxonomy" id="450801"/>
    <lineage>
        <taxon>Bacteria</taxon>
        <taxon>Bacillati</taxon>
        <taxon>Actinomycetota</taxon>
        <taxon>Actinomycetes</taxon>
        <taxon>Pseudonocardiales</taxon>
        <taxon>Pseudonocardiaceae</taxon>
        <taxon>Amycolatopsis</taxon>
    </lineage>
</organism>
<dbReference type="InterPro" id="IPR047057">
    <property type="entry name" value="MerR_fam"/>
</dbReference>
<sequence length="131" mass="14349">MRIGELARRAKVSTRALRYYEEQGILSADRTSSGQRVYSDTATERVWLIQQLYAAGLPSRTIAAILPSVDTGYAAPELVETLRAERARITARAAELEEAGRKLDQVIELAVNPERCRGSHGRTGASAGEAY</sequence>
<dbReference type="PANTHER" id="PTHR30204:SF97">
    <property type="entry name" value="MERR FAMILY REGULATORY PROTEIN"/>
    <property type="match status" value="1"/>
</dbReference>
<dbReference type="Pfam" id="PF13411">
    <property type="entry name" value="MerR_1"/>
    <property type="match status" value="1"/>
</dbReference>
<dbReference type="InterPro" id="IPR000551">
    <property type="entry name" value="MerR-type_HTH_dom"/>
</dbReference>
<evidence type="ECO:0000256" key="1">
    <source>
        <dbReference type="ARBA" id="ARBA00023125"/>
    </source>
</evidence>
<name>A0ABW5G199_9PSEU</name>
<keyword evidence="1" id="KW-0238">DNA-binding</keyword>
<dbReference type="SMART" id="SM00422">
    <property type="entry name" value="HTH_MERR"/>
    <property type="match status" value="1"/>
</dbReference>
<evidence type="ECO:0000313" key="4">
    <source>
        <dbReference type="Proteomes" id="UP001597417"/>
    </source>
</evidence>
<evidence type="ECO:0000313" key="3">
    <source>
        <dbReference type="EMBL" id="MFD2419507.1"/>
    </source>
</evidence>
<protein>
    <submittedName>
        <fullName evidence="3">MerR family transcriptional regulator</fullName>
    </submittedName>
</protein>
<dbReference type="SUPFAM" id="SSF46955">
    <property type="entry name" value="Putative DNA-binding domain"/>
    <property type="match status" value="1"/>
</dbReference>
<dbReference type="PROSITE" id="PS50937">
    <property type="entry name" value="HTH_MERR_2"/>
    <property type="match status" value="1"/>
</dbReference>
<proteinExistence type="predicted"/>
<evidence type="ECO:0000259" key="2">
    <source>
        <dbReference type="PROSITE" id="PS50937"/>
    </source>
</evidence>
<dbReference type="RefSeq" id="WP_378267491.1">
    <property type="nucleotide sequence ID" value="NZ_JBHUKR010000011.1"/>
</dbReference>
<reference evidence="4" key="1">
    <citation type="journal article" date="2019" name="Int. J. Syst. Evol. Microbiol.">
        <title>The Global Catalogue of Microorganisms (GCM) 10K type strain sequencing project: providing services to taxonomists for standard genome sequencing and annotation.</title>
        <authorList>
            <consortium name="The Broad Institute Genomics Platform"/>
            <consortium name="The Broad Institute Genome Sequencing Center for Infectious Disease"/>
            <person name="Wu L."/>
            <person name="Ma J."/>
        </authorList>
    </citation>
    <scope>NUCLEOTIDE SEQUENCE [LARGE SCALE GENOMIC DNA]</scope>
    <source>
        <strain evidence="4">CGMCC 4.7645</strain>
    </source>
</reference>
<feature type="domain" description="HTH merR-type" evidence="2">
    <location>
        <begin position="1"/>
        <end position="68"/>
    </location>
</feature>
<dbReference type="InterPro" id="IPR009061">
    <property type="entry name" value="DNA-bd_dom_put_sf"/>
</dbReference>
<dbReference type="Proteomes" id="UP001597417">
    <property type="component" value="Unassembled WGS sequence"/>
</dbReference>
<accession>A0ABW5G199</accession>
<gene>
    <name evidence="3" type="ORF">ACFSXZ_24565</name>
</gene>
<dbReference type="EMBL" id="JBHUKR010000011">
    <property type="protein sequence ID" value="MFD2419507.1"/>
    <property type="molecule type" value="Genomic_DNA"/>
</dbReference>
<dbReference type="PRINTS" id="PR00040">
    <property type="entry name" value="HTHMERR"/>
</dbReference>
<dbReference type="PANTHER" id="PTHR30204">
    <property type="entry name" value="REDOX-CYCLING DRUG-SENSING TRANSCRIPTIONAL ACTIVATOR SOXR"/>
    <property type="match status" value="1"/>
</dbReference>
<dbReference type="Gene3D" id="1.10.1660.10">
    <property type="match status" value="1"/>
</dbReference>
<comment type="caution">
    <text evidence="3">The sequence shown here is derived from an EMBL/GenBank/DDBJ whole genome shotgun (WGS) entry which is preliminary data.</text>
</comment>
<keyword evidence="4" id="KW-1185">Reference proteome</keyword>